<dbReference type="InterPro" id="IPR010865">
    <property type="entry name" value="DUF1499"/>
</dbReference>
<dbReference type="Proteomes" id="UP000016587">
    <property type="component" value="Chromosome"/>
</dbReference>
<dbReference type="PANTHER" id="PTHR34801:SF6">
    <property type="entry name" value="SLL1620 PROTEIN"/>
    <property type="match status" value="1"/>
</dbReference>
<dbReference type="EMBL" id="CP006585">
    <property type="protein sequence ID" value="AGW13311.1"/>
    <property type="molecule type" value="Genomic_DNA"/>
</dbReference>
<organism evidence="1 2">
    <name type="scientific">Megalodesulfovibrio gigas (strain ATCC 19364 / DSM 1382 / NCIMB 9332 / VKM B-1759)</name>
    <name type="common">Desulfovibrio gigas</name>
    <dbReference type="NCBI Taxonomy" id="1121448"/>
    <lineage>
        <taxon>Bacteria</taxon>
        <taxon>Pseudomonadati</taxon>
        <taxon>Thermodesulfobacteriota</taxon>
        <taxon>Desulfovibrionia</taxon>
        <taxon>Desulfovibrionales</taxon>
        <taxon>Desulfovibrionaceae</taxon>
        <taxon>Megalodesulfovibrio</taxon>
    </lineage>
</organism>
<reference evidence="1 2" key="1">
    <citation type="journal article" date="2013" name="J. Bacteriol.">
        <title>Roles of HynAB and Ech, the only two hydrogenases found in the model sulfate reducer Desulfovibrio gigas.</title>
        <authorList>
            <person name="Morais-Silva F.O."/>
            <person name="Santos C.I."/>
            <person name="Rodrigues R."/>
            <person name="Pereira I.A."/>
            <person name="Rodrigues-Pousada C."/>
        </authorList>
    </citation>
    <scope>NUCLEOTIDE SEQUENCE [LARGE SCALE GENOMIC DNA]</scope>
    <source>
        <strain evidence="2">ATCC 19364 / DSM 1382 / NCIMB 9332 / VKM B-1759</strain>
    </source>
</reference>
<dbReference type="AlphaFoldDB" id="T2GB04"/>
<dbReference type="STRING" id="1121448.DGI_1467"/>
<dbReference type="KEGG" id="dgg:DGI_1467"/>
<dbReference type="PATRIC" id="fig|1121448.10.peg.1465"/>
<sequence>MLFWGASLLAMVVGGLYWLAHLSTGLTPPFWETVPVCGVTPNCVSSKSPATAASRFRIDPIPFHGGAPEAMRALEALLRATPGLEIVTVGPSSIQARLHSNFFGFMDDLFFRAELAGISGQAAQTKEGVIHCYSASRVGHWDFGANRRRLERIAAQFAAVQ</sequence>
<protein>
    <recommendedName>
        <fullName evidence="3">DUF1499 domain-containing protein</fullName>
    </recommendedName>
</protein>
<name>T2GB04_MEGG1</name>
<proteinExistence type="predicted"/>
<evidence type="ECO:0000313" key="1">
    <source>
        <dbReference type="EMBL" id="AGW13311.1"/>
    </source>
</evidence>
<evidence type="ECO:0008006" key="3">
    <source>
        <dbReference type="Google" id="ProtNLM"/>
    </source>
</evidence>
<keyword evidence="2" id="KW-1185">Reference proteome</keyword>
<dbReference type="Pfam" id="PF07386">
    <property type="entry name" value="DUF1499"/>
    <property type="match status" value="1"/>
</dbReference>
<dbReference type="eggNOG" id="COG4446">
    <property type="taxonomic scope" value="Bacteria"/>
</dbReference>
<reference evidence="2" key="2">
    <citation type="submission" date="2013-07" db="EMBL/GenBank/DDBJ databases">
        <authorList>
            <person name="Morais-Silva F.O."/>
            <person name="Rezende A.M."/>
            <person name="Pimentel C."/>
            <person name="Resende D.M."/>
            <person name="Santos C.I."/>
            <person name="Clemente C."/>
            <person name="de Oliveira L.M."/>
            <person name="da Silva S.M."/>
            <person name="Costa D.A."/>
            <person name="Varela-Raposo A."/>
            <person name="Horacio E.C.A."/>
            <person name="Matos M."/>
            <person name="Flores O."/>
            <person name="Ruiz J.C."/>
            <person name="Rodrigues-Pousada C."/>
        </authorList>
    </citation>
    <scope>NUCLEOTIDE SEQUENCE [LARGE SCALE GENOMIC DNA]</scope>
    <source>
        <strain evidence="2">ATCC 19364 / DSM 1382 / NCIMB 9332 / VKM B-1759</strain>
    </source>
</reference>
<dbReference type="PANTHER" id="PTHR34801">
    <property type="entry name" value="EXPRESSED PROTEIN"/>
    <property type="match status" value="1"/>
</dbReference>
<gene>
    <name evidence="1" type="ORF">DGI_1467</name>
</gene>
<evidence type="ECO:0000313" key="2">
    <source>
        <dbReference type="Proteomes" id="UP000016587"/>
    </source>
</evidence>
<dbReference type="HOGENOM" id="CLU_105603_3_0_7"/>
<accession>T2GB04</accession>